<dbReference type="PROSITE" id="PS51257">
    <property type="entry name" value="PROKAR_LIPOPROTEIN"/>
    <property type="match status" value="1"/>
</dbReference>
<keyword evidence="1" id="KW-0732">Signal</keyword>
<comment type="caution">
    <text evidence="3">The sequence shown here is derived from an EMBL/GenBank/DDBJ whole genome shotgun (WGS) entry which is preliminary data.</text>
</comment>
<feature type="signal peptide" evidence="1">
    <location>
        <begin position="1"/>
        <end position="19"/>
    </location>
</feature>
<dbReference type="EMBL" id="JNFP01000032">
    <property type="protein sequence ID" value="KIA62457.1"/>
    <property type="molecule type" value="Genomic_DNA"/>
</dbReference>
<dbReference type="InterPro" id="IPR050491">
    <property type="entry name" value="AmpC-like"/>
</dbReference>
<protein>
    <submittedName>
        <fullName evidence="3">Peptidase</fullName>
    </submittedName>
</protein>
<evidence type="ECO:0000313" key="4">
    <source>
        <dbReference type="Proteomes" id="UP000031364"/>
    </source>
</evidence>
<evidence type="ECO:0000259" key="2">
    <source>
        <dbReference type="Pfam" id="PF00144"/>
    </source>
</evidence>
<dbReference type="Proteomes" id="UP000031364">
    <property type="component" value="Unassembled WGS sequence"/>
</dbReference>
<name>A0ABR4ZAV1_9NOCA</name>
<dbReference type="SUPFAM" id="SSF56601">
    <property type="entry name" value="beta-lactamase/transpeptidase-like"/>
    <property type="match status" value="1"/>
</dbReference>
<reference evidence="3 4" key="1">
    <citation type="journal article" date="2014" name="Int. J. Syst. Evol. Microbiol.">
        <title>Nocardia vulneris sp. nov., isolated from wounds of human patients in North America.</title>
        <authorList>
            <person name="Lasker B.A."/>
            <person name="Bell M."/>
            <person name="Klenk H.P."/>
            <person name="Sproer C."/>
            <person name="Schumann C."/>
            <person name="Schumann P."/>
            <person name="Brown J.M."/>
        </authorList>
    </citation>
    <scope>NUCLEOTIDE SEQUENCE [LARGE SCALE GENOMIC DNA]</scope>
    <source>
        <strain evidence="3 4">W9851</strain>
    </source>
</reference>
<dbReference type="PANTHER" id="PTHR46825">
    <property type="entry name" value="D-ALANYL-D-ALANINE-CARBOXYPEPTIDASE/ENDOPEPTIDASE AMPH"/>
    <property type="match status" value="1"/>
</dbReference>
<dbReference type="InterPro" id="IPR001466">
    <property type="entry name" value="Beta-lactam-related"/>
</dbReference>
<dbReference type="PANTHER" id="PTHR46825:SF7">
    <property type="entry name" value="D-ALANYL-D-ALANINE CARBOXYPEPTIDASE"/>
    <property type="match status" value="1"/>
</dbReference>
<evidence type="ECO:0000313" key="3">
    <source>
        <dbReference type="EMBL" id="KIA62457.1"/>
    </source>
</evidence>
<evidence type="ECO:0000256" key="1">
    <source>
        <dbReference type="SAM" id="SignalP"/>
    </source>
</evidence>
<organism evidence="3 4">
    <name type="scientific">Nocardia vulneris</name>
    <dbReference type="NCBI Taxonomy" id="1141657"/>
    <lineage>
        <taxon>Bacteria</taxon>
        <taxon>Bacillati</taxon>
        <taxon>Actinomycetota</taxon>
        <taxon>Actinomycetes</taxon>
        <taxon>Mycobacteriales</taxon>
        <taxon>Nocardiaceae</taxon>
        <taxon>Nocardia</taxon>
    </lineage>
</organism>
<accession>A0ABR4ZAV1</accession>
<dbReference type="InterPro" id="IPR012338">
    <property type="entry name" value="Beta-lactam/transpept-like"/>
</dbReference>
<feature type="chain" id="PRO_5046618131" evidence="1">
    <location>
        <begin position="20"/>
        <end position="387"/>
    </location>
</feature>
<keyword evidence="4" id="KW-1185">Reference proteome</keyword>
<feature type="domain" description="Beta-lactamase-related" evidence="2">
    <location>
        <begin position="58"/>
        <end position="369"/>
    </location>
</feature>
<dbReference type="Gene3D" id="3.40.710.10">
    <property type="entry name" value="DD-peptidase/beta-lactamase superfamily"/>
    <property type="match status" value="1"/>
</dbReference>
<dbReference type="Pfam" id="PF00144">
    <property type="entry name" value="Beta-lactamase"/>
    <property type="match status" value="1"/>
</dbReference>
<proteinExistence type="predicted"/>
<gene>
    <name evidence="3" type="ORF">FG87_25545</name>
</gene>
<sequence>MWLRALGFYGRAMWFRALALPICTVSVLLSACTTATVAPTAAPALAGTGADRVRDDLDALIGSGAVGSVATLTANDVSTVVTAGVADIAAKTAISTDRPQYVRVGSITKTFTAAIVLQLVAEHRVDLDQPIETYLPGLLAGAGIDGRAITVRQVLGHRSGLPQPAESPDINEYTVARDGRTFTPVQQITLALAHPARFAPGTRFEYTNTNYIVAGMLIEAVTGHRYADELRDRVLTPLGMSDTYMPATGETGLRAPHPNGYATIDGVVTDTTRVEPSALWTSGALVSTGADLNRFYTALLTGAVVPPALLPQMLDGTDMGSGDGMSYGLGAGYTQLPCGTQYVGHIGGIAGFSTVAGATTARAVTIAYTGTPTPVDIRALLTDALCG</sequence>